<dbReference type="RefSeq" id="WP_227254495.1">
    <property type="nucleotide sequence ID" value="NZ_CP053452.2"/>
</dbReference>
<dbReference type="InterPro" id="IPR004410">
    <property type="entry name" value="Malonyl_CoA-ACP_transAc_FabD"/>
</dbReference>
<dbReference type="InterPro" id="IPR001227">
    <property type="entry name" value="Ac_transferase_dom_sf"/>
</dbReference>
<dbReference type="PANTHER" id="PTHR47170:SF2">
    <property type="entry name" value="MALONYL-COA:ACP TRANSACYLASE (MAT) DOMAIN-CONTAINING PROTEIN"/>
    <property type="match status" value="1"/>
</dbReference>
<evidence type="ECO:0000259" key="2">
    <source>
        <dbReference type="SMART" id="SM00827"/>
    </source>
</evidence>
<evidence type="ECO:0000313" key="3">
    <source>
        <dbReference type="EMBL" id="QJW98802.1"/>
    </source>
</evidence>
<dbReference type="GO" id="GO:0004314">
    <property type="term" value="F:[acyl-carrier-protein] S-malonyltransferase activity"/>
    <property type="evidence" value="ECO:0007669"/>
    <property type="project" value="UniProtKB-EC"/>
</dbReference>
<organism evidence="3 4">
    <name type="scientific">Frigoriglobus tundricola</name>
    <dbReference type="NCBI Taxonomy" id="2774151"/>
    <lineage>
        <taxon>Bacteria</taxon>
        <taxon>Pseudomonadati</taxon>
        <taxon>Planctomycetota</taxon>
        <taxon>Planctomycetia</taxon>
        <taxon>Gemmatales</taxon>
        <taxon>Gemmataceae</taxon>
        <taxon>Frigoriglobus</taxon>
    </lineage>
</organism>
<dbReference type="Proteomes" id="UP000503447">
    <property type="component" value="Chromosome"/>
</dbReference>
<name>A0A6M5Z0R8_9BACT</name>
<feature type="region of interest" description="Disordered" evidence="1">
    <location>
        <begin position="1"/>
        <end position="25"/>
    </location>
</feature>
<protein>
    <submittedName>
        <fullName evidence="3">Malonyl CoA-acyl carrier protein transacylase</fullName>
        <ecNumber evidence="3">2.3.1.39</ecNumber>
    </submittedName>
</protein>
<dbReference type="Pfam" id="PF00698">
    <property type="entry name" value="Acyl_transf_1"/>
    <property type="match status" value="1"/>
</dbReference>
<dbReference type="EMBL" id="CP053452">
    <property type="protein sequence ID" value="QJW98802.1"/>
    <property type="molecule type" value="Genomic_DNA"/>
</dbReference>
<dbReference type="InterPro" id="IPR052760">
    <property type="entry name" value="Mitochondrial_malonyltrans"/>
</dbReference>
<evidence type="ECO:0000313" key="4">
    <source>
        <dbReference type="Proteomes" id="UP000503447"/>
    </source>
</evidence>
<keyword evidence="3" id="KW-0012">Acyltransferase</keyword>
<accession>A0A6M5Z0R8</accession>
<dbReference type="SMART" id="SM00827">
    <property type="entry name" value="PKS_AT"/>
    <property type="match status" value="1"/>
</dbReference>
<dbReference type="AlphaFoldDB" id="A0A6M5Z0R8"/>
<reference evidence="4" key="1">
    <citation type="submission" date="2020-05" db="EMBL/GenBank/DDBJ databases">
        <title>Frigoriglobus tundricola gen. nov., sp. nov., a psychrotolerant cellulolytic planctomycete of the family Gemmataceae with two divergent copies of 16S rRNA gene.</title>
        <authorList>
            <person name="Kulichevskaya I.S."/>
            <person name="Ivanova A.A."/>
            <person name="Naumoff D.G."/>
            <person name="Beletsky A.V."/>
            <person name="Rijpstra W.I.C."/>
            <person name="Sinninghe Damste J.S."/>
            <person name="Mardanov A.V."/>
            <person name="Ravin N.V."/>
            <person name="Dedysh S.N."/>
        </authorList>
    </citation>
    <scope>NUCLEOTIDE SEQUENCE [LARGE SCALE GENOMIC DNA]</scope>
    <source>
        <strain evidence="4">PL17</strain>
    </source>
</reference>
<dbReference type="Gene3D" id="3.30.70.250">
    <property type="entry name" value="Malonyl-CoA ACP transacylase, ACP-binding"/>
    <property type="match status" value="1"/>
</dbReference>
<dbReference type="InterPro" id="IPR014043">
    <property type="entry name" value="Acyl_transferase_dom"/>
</dbReference>
<dbReference type="KEGG" id="ftj:FTUN_6397"/>
<dbReference type="SUPFAM" id="SSF52151">
    <property type="entry name" value="FabD/lysophospholipase-like"/>
    <property type="match status" value="1"/>
</dbReference>
<gene>
    <name evidence="3" type="ORF">FTUN_6397</name>
</gene>
<dbReference type="InterPro" id="IPR016035">
    <property type="entry name" value="Acyl_Trfase/lysoPLipase"/>
</dbReference>
<dbReference type="InterPro" id="IPR016036">
    <property type="entry name" value="Malonyl_transacylase_ACP-bd"/>
</dbReference>
<dbReference type="Gene3D" id="3.40.366.10">
    <property type="entry name" value="Malonyl-Coenzyme A Acyl Carrier Protein, domain 2"/>
    <property type="match status" value="1"/>
</dbReference>
<dbReference type="SUPFAM" id="SSF55048">
    <property type="entry name" value="Probable ACP-binding domain of malonyl-CoA ACP transacylase"/>
    <property type="match status" value="1"/>
</dbReference>
<keyword evidence="4" id="KW-1185">Reference proteome</keyword>
<dbReference type="PANTHER" id="PTHR47170">
    <property type="entry name" value="MALONYL-COA ACP TRANSACYLASE, ACP-BINDING"/>
    <property type="match status" value="1"/>
</dbReference>
<feature type="domain" description="Malonyl-CoA:ACP transacylase (MAT)" evidence="2">
    <location>
        <begin position="87"/>
        <end position="380"/>
    </location>
</feature>
<dbReference type="EC" id="2.3.1.39" evidence="3"/>
<dbReference type="NCBIfam" id="TIGR00128">
    <property type="entry name" value="fabD"/>
    <property type="match status" value="1"/>
</dbReference>
<evidence type="ECO:0000256" key="1">
    <source>
        <dbReference type="SAM" id="MobiDB-lite"/>
    </source>
</evidence>
<keyword evidence="3" id="KW-0808">Transferase</keyword>
<sequence>MSGHRKRIGPPPGEAVHVPGGVSEGENELTIGRSIPPLVELTPAGPRFAVAVPTRGSAPVVPPSARLDPAPTAPTVSGTVMPRTAFLFPGQGAQTVGMAAALCQALPAARDLFERAAAVLGYDLLAVCTSGPAERLNATDVSQPAIFVASLAALEQLKAAEPDAAAGVVATAGLSLGEYTALAFAGALAFEDGVRLVQARGRAMQAAAEAAPSGMVSVLGMEVPEVEALVLESRGADTLEVANLLCPGNTVVSGALAAIDRFEQLCVQKGGIRTVRLTVAGAFHTKLMKPADEALAAALAGVPLGAPRVPVWSNVDARPHTGPDEIRALLVRQVLAPVRWEDTLRGLLADGVERFYEIGPGRVLAGLLKRVLRKADIRNVAA</sequence>
<proteinExistence type="predicted"/>